<dbReference type="Ensembl" id="ENSEBUT00000018454.1">
    <property type="protein sequence ID" value="ENSEBUP00000017878.1"/>
    <property type="gene ID" value="ENSEBUG00000011173.1"/>
</dbReference>
<dbReference type="Proteomes" id="UP000694388">
    <property type="component" value="Unplaced"/>
</dbReference>
<keyword evidence="3" id="KW-1185">Reference proteome</keyword>
<feature type="compositionally biased region" description="Polar residues" evidence="1">
    <location>
        <begin position="18"/>
        <end position="41"/>
    </location>
</feature>
<sequence>MPTHADDQDGRLGVPSQGHCTSHVTQEISGSPTENLTNQVLSSQPSANSSAATQAAAPSPALEVSRVHPFVKRLCLHHHRLLVAFLRYALSTETTSDHQLSPVSPLHKSDALTSPFKKEALQGRGFLCQASDHPGRFSACSAGVLHNIVPAGSASIYPCLASLPNDTLLLDKLSPCQTTNYTGMITSHPLNGSSEVTSFQSTNTCSIVTNMPMGSAPSKTHAATTLDSCTTVSAAAMKANAFVDLKPSGEIPQKYIVSSKSELSTLRSVLVQKRQVKTPRHFLPYEASLNAPYDLKNVTRNVKSGFVSSSRHSKARASKKFIFASSKGASTNCHEGPVSSCHSLSEELLETTEPQCDVVYVSRPITGYRKKENWNEKEGNIVMKVEKPRGLLGAIVSRCPRNARKSTRGYFTDRRGTVCETQTTWKAYSPFPVQDLTCKFLSSCLPSLGETSSSTSLQPPNIRPSSPLITSCAQQQNSLTQELSSTPKFVALQNTIISYTYGGTTNSFHKASNLQSGQNYSALPPHSGALPPHSGALPPHSGALPPHSGALPPHSGALPPHSGALPPHSGALPPHSGALPPHSGALPPHSGALPPHSGALPPHSGALPPHSGALPPHSGALPPHSGALPPHSGKSKLVHFPSLLLPTPVKNCIFIQAPTSSSQLLVTRLAAPLSSSSSSDQPVLYTQDLRAEMIENGINGCKEEEKQWVKTESSCQQSVGQHTDFVSNYKCNSTDNSKLVQPKQIKMCHRVSFQKLEQRISNSSGTSSVNSCDMESSDIKTLFAEKVEDAGNDLSNTDGQLANTPDKRCLISASATTNNIPSPNNPTSGASTCEFLEEISSVSKIKKIENANSPLVHNMDSTQEIGIKEKDHVGGATVDGADKSRDRELCTLTCDNILKVSTKGRRRLMYVKARKLLKNAAERRIPAVKSSHYHRRNELERLSMQDKSNGPCWEHFGLMGPRHTRKSRSTNSGTEGKVSRGNGASINSPEQLRESDLKKSPNKSKEVDDVTPQKTAKTIAKLWRGKGLHDSRDKCVKGMASQRRDSLRGVTCSSQMDLSDGGVHGARDESTTVACADDHENLLSHSKGENINSGKKRQHEKHMRTDGIAVDKVHVQREGNDSGEWQSARSDSDTVDCTLDVCLGEPSKDGNAEESMQSTGNAHVLSKRHQQILMTLDRRYWEIANTWKEVDMQEAMELEDLERPTEQAKNTKSSLPLTKDKKAEKPRGHRVHDRLKRIWITKKRRRRHTRPREPTKSVLSDYSKLSDCLSASPTVSPANDCYLTTAPRPVPQLFSSPLHVGHVCKWLLEESDSFCYDPFPNPMTSTPDFPLTNLPSLPLLPKPL</sequence>
<feature type="compositionally biased region" description="Low complexity" evidence="1">
    <location>
        <begin position="42"/>
        <end position="59"/>
    </location>
</feature>
<accession>A0A8C4QN91</accession>
<name>A0A8C4QN91_EPTBU</name>
<feature type="region of interest" description="Disordered" evidence="1">
    <location>
        <begin position="1146"/>
        <end position="1165"/>
    </location>
</feature>
<reference evidence="2" key="1">
    <citation type="submission" date="2025-05" db="UniProtKB">
        <authorList>
            <consortium name="Ensembl"/>
        </authorList>
    </citation>
    <scope>IDENTIFICATION</scope>
</reference>
<feature type="region of interest" description="Disordered" evidence="1">
    <location>
        <begin position="953"/>
        <end position="1042"/>
    </location>
</feature>
<dbReference type="GeneTree" id="ENSGT01120000273206"/>
<dbReference type="Ensembl" id="ENSEBUT00000018444.1">
    <property type="protein sequence ID" value="ENSEBUP00000017868.1"/>
    <property type="gene ID" value="ENSEBUG00000011173.1"/>
</dbReference>
<proteinExistence type="predicted"/>
<evidence type="ECO:0000256" key="1">
    <source>
        <dbReference type="SAM" id="MobiDB-lite"/>
    </source>
</evidence>
<feature type="region of interest" description="Disordered" evidence="1">
    <location>
        <begin position="1199"/>
        <end position="1231"/>
    </location>
</feature>
<feature type="region of interest" description="Disordered" evidence="1">
    <location>
        <begin position="510"/>
        <end position="633"/>
    </location>
</feature>
<dbReference type="Ensembl" id="ENSEBUT00000018462.1">
    <property type="protein sequence ID" value="ENSEBUP00000017886.1"/>
    <property type="gene ID" value="ENSEBUG00000011173.1"/>
</dbReference>
<feature type="compositionally biased region" description="Basic and acidic residues" evidence="1">
    <location>
        <begin position="1"/>
        <end position="10"/>
    </location>
</feature>
<feature type="compositionally biased region" description="Basic and acidic residues" evidence="1">
    <location>
        <begin position="1027"/>
        <end position="1042"/>
    </location>
</feature>
<evidence type="ECO:0000313" key="3">
    <source>
        <dbReference type="Proteomes" id="UP000694388"/>
    </source>
</evidence>
<feature type="compositionally biased region" description="Polar residues" evidence="1">
    <location>
        <begin position="510"/>
        <end position="521"/>
    </location>
</feature>
<feature type="region of interest" description="Disordered" evidence="1">
    <location>
        <begin position="1084"/>
        <end position="1109"/>
    </location>
</feature>
<organism evidence="2 3">
    <name type="scientific">Eptatretus burgeri</name>
    <name type="common">Inshore hagfish</name>
    <dbReference type="NCBI Taxonomy" id="7764"/>
    <lineage>
        <taxon>Eukaryota</taxon>
        <taxon>Metazoa</taxon>
        <taxon>Chordata</taxon>
        <taxon>Craniata</taxon>
        <taxon>Vertebrata</taxon>
        <taxon>Cyclostomata</taxon>
        <taxon>Myxini</taxon>
        <taxon>Myxiniformes</taxon>
        <taxon>Myxinidae</taxon>
        <taxon>Eptatretinae</taxon>
        <taxon>Eptatretus</taxon>
    </lineage>
</organism>
<feature type="region of interest" description="Disordered" evidence="1">
    <location>
        <begin position="1"/>
        <end position="59"/>
    </location>
</feature>
<protein>
    <submittedName>
        <fullName evidence="2">Uncharacterized protein</fullName>
    </submittedName>
</protein>
<evidence type="ECO:0000313" key="2">
    <source>
        <dbReference type="Ensembl" id="ENSEBUP00000017878.1"/>
    </source>
</evidence>
<feature type="compositionally biased region" description="Basic and acidic residues" evidence="1">
    <location>
        <begin position="991"/>
        <end position="1008"/>
    </location>
</feature>
<feature type="compositionally biased region" description="Polar residues" evidence="1">
    <location>
        <begin position="1207"/>
        <end position="1216"/>
    </location>
</feature>